<dbReference type="AlphaFoldDB" id="A0A1I3L0Z0"/>
<dbReference type="EMBL" id="FORO01000005">
    <property type="protein sequence ID" value="SFI78370.1"/>
    <property type="molecule type" value="Genomic_DNA"/>
</dbReference>
<evidence type="ECO:0000313" key="1">
    <source>
        <dbReference type="EMBL" id="SFI78370.1"/>
    </source>
</evidence>
<accession>A0A1I3L0Z0</accession>
<dbReference type="RefSeq" id="WP_015233387.1">
    <property type="nucleotide sequence ID" value="NC_019792.1"/>
</dbReference>
<proteinExistence type="predicted"/>
<dbReference type="Proteomes" id="UP000182829">
    <property type="component" value="Unassembled WGS sequence"/>
</dbReference>
<reference evidence="1 2" key="1">
    <citation type="submission" date="2016-10" db="EMBL/GenBank/DDBJ databases">
        <authorList>
            <person name="de Groot N.N."/>
        </authorList>
    </citation>
    <scope>NUCLEOTIDE SEQUENCE [LARGE SCALE GENOMIC DNA]</scope>
    <source>
        <strain evidence="1 2">SP2</strain>
    </source>
</reference>
<name>A0A1I3L0Z0_9EURY</name>
<protein>
    <submittedName>
        <fullName evidence="1">Uncharacterized protein</fullName>
    </submittedName>
</protein>
<organism evidence="1 2">
    <name type="scientific">Natronobacterium gregoryi</name>
    <dbReference type="NCBI Taxonomy" id="44930"/>
    <lineage>
        <taxon>Archaea</taxon>
        <taxon>Methanobacteriati</taxon>
        <taxon>Methanobacteriota</taxon>
        <taxon>Stenosarchaea group</taxon>
        <taxon>Halobacteria</taxon>
        <taxon>Halobacteriales</taxon>
        <taxon>Natrialbaceae</taxon>
        <taxon>Natronobacterium</taxon>
    </lineage>
</organism>
<evidence type="ECO:0000313" key="2">
    <source>
        <dbReference type="Proteomes" id="UP000182829"/>
    </source>
</evidence>
<gene>
    <name evidence="1" type="ORF">SAMN05443661_105120</name>
</gene>
<sequence>MLDTNHSSRLSFDVAITERVRERLSTLGKRLFDRLDGGFMGVIRSHVRGEVYGGC</sequence>